<evidence type="ECO:0008006" key="8">
    <source>
        <dbReference type="Google" id="ProtNLM"/>
    </source>
</evidence>
<dbReference type="GO" id="GO:0016765">
    <property type="term" value="F:transferase activity, transferring alkyl or aryl (other than methyl) groups"/>
    <property type="evidence" value="ECO:0007669"/>
    <property type="project" value="InterPro"/>
</dbReference>
<reference evidence="6 7" key="1">
    <citation type="journal article" date="2017" name="ISME J.">
        <title>Energy and carbon metabolisms in a deep terrestrial subsurface fluid microbial community.</title>
        <authorList>
            <person name="Momper L."/>
            <person name="Jungbluth S.P."/>
            <person name="Lee M.D."/>
            <person name="Amend J.P."/>
        </authorList>
    </citation>
    <scope>NUCLEOTIDE SEQUENCE [LARGE SCALE GENOMIC DNA]</scope>
    <source>
        <strain evidence="6">SURF_46</strain>
    </source>
</reference>
<feature type="transmembrane region" description="Helical" evidence="5">
    <location>
        <begin position="236"/>
        <end position="253"/>
    </location>
</feature>
<feature type="transmembrane region" description="Helical" evidence="5">
    <location>
        <begin position="75"/>
        <end position="94"/>
    </location>
</feature>
<feature type="transmembrane region" description="Helical" evidence="5">
    <location>
        <begin position="35"/>
        <end position="55"/>
    </location>
</feature>
<dbReference type="Gene3D" id="1.10.357.140">
    <property type="entry name" value="UbiA prenyltransferase"/>
    <property type="match status" value="1"/>
</dbReference>
<gene>
    <name evidence="6" type="ORF">C4561_02640</name>
</gene>
<protein>
    <recommendedName>
        <fullName evidence="8">Prenyltransferase</fullName>
    </recommendedName>
</protein>
<accession>A0A3A4ZDL9</accession>
<dbReference type="EMBL" id="QZJF01000013">
    <property type="protein sequence ID" value="RJR27303.1"/>
    <property type="molecule type" value="Genomic_DNA"/>
</dbReference>
<comment type="subcellular location">
    <subcellularLocation>
        <location evidence="1">Membrane</location>
        <topology evidence="1">Multi-pass membrane protein</topology>
    </subcellularLocation>
</comment>
<dbReference type="Pfam" id="PF01040">
    <property type="entry name" value="UbiA"/>
    <property type="match status" value="1"/>
</dbReference>
<name>A0A3A4ZDL9_UNCKA</name>
<keyword evidence="2 5" id="KW-0812">Transmembrane</keyword>
<evidence type="ECO:0000256" key="5">
    <source>
        <dbReference type="SAM" id="Phobius"/>
    </source>
</evidence>
<evidence type="ECO:0000313" key="7">
    <source>
        <dbReference type="Proteomes" id="UP000265540"/>
    </source>
</evidence>
<organism evidence="6 7">
    <name type="scientific">candidate division WWE3 bacterium</name>
    <dbReference type="NCBI Taxonomy" id="2053526"/>
    <lineage>
        <taxon>Bacteria</taxon>
        <taxon>Katanobacteria</taxon>
    </lineage>
</organism>
<keyword evidence="3 5" id="KW-1133">Transmembrane helix</keyword>
<evidence type="ECO:0000256" key="1">
    <source>
        <dbReference type="ARBA" id="ARBA00004141"/>
    </source>
</evidence>
<keyword evidence="4 5" id="KW-0472">Membrane</keyword>
<dbReference type="GO" id="GO:0016020">
    <property type="term" value="C:membrane"/>
    <property type="evidence" value="ECO:0007669"/>
    <property type="project" value="UniProtKB-SubCell"/>
</dbReference>
<dbReference type="InterPro" id="IPR044878">
    <property type="entry name" value="UbiA_sf"/>
</dbReference>
<feature type="transmembrane region" description="Helical" evidence="5">
    <location>
        <begin position="124"/>
        <end position="144"/>
    </location>
</feature>
<evidence type="ECO:0000256" key="2">
    <source>
        <dbReference type="ARBA" id="ARBA00022692"/>
    </source>
</evidence>
<evidence type="ECO:0000256" key="3">
    <source>
        <dbReference type="ARBA" id="ARBA00022989"/>
    </source>
</evidence>
<dbReference type="AlphaFoldDB" id="A0A3A4ZDL9"/>
<comment type="caution">
    <text evidence="6">The sequence shown here is derived from an EMBL/GenBank/DDBJ whole genome shotgun (WGS) entry which is preliminary data.</text>
</comment>
<feature type="transmembrane region" description="Helical" evidence="5">
    <location>
        <begin position="200"/>
        <end position="230"/>
    </location>
</feature>
<dbReference type="InterPro" id="IPR000537">
    <property type="entry name" value="UbiA_prenyltransferase"/>
</dbReference>
<proteinExistence type="predicted"/>
<sequence>MSIGWLKALRLPTSLMAGLLAVVSFKQTAWTDTALYLGVFTVIAASATMVLNDWFDRQHDAKKGKTFAETTGKKFAVFAVSLWLIVLVMSLPLYGKSIPLGIMTFFMMILGISYSFTRKIHMLPTVHVATASAAVALYPVAFYQTNYSRAWLLAGMTFMVIFGREILKDLQDHPDDIGYKKTLPQIAGVTGSKMISGAAIVLGAILSLVIHLWAVILLPVLGAAIIFLALKQQLGVSKMLISLSMMTYLVLMLI</sequence>
<feature type="transmembrane region" description="Helical" evidence="5">
    <location>
        <begin position="100"/>
        <end position="117"/>
    </location>
</feature>
<evidence type="ECO:0000313" key="6">
    <source>
        <dbReference type="EMBL" id="RJR27303.1"/>
    </source>
</evidence>
<dbReference type="Proteomes" id="UP000265540">
    <property type="component" value="Unassembled WGS sequence"/>
</dbReference>
<evidence type="ECO:0000256" key="4">
    <source>
        <dbReference type="ARBA" id="ARBA00023136"/>
    </source>
</evidence>